<dbReference type="RefSeq" id="WP_341366355.1">
    <property type="nucleotide sequence ID" value="NZ_CP150951.2"/>
</dbReference>
<evidence type="ECO:0000313" key="1">
    <source>
        <dbReference type="EMBL" id="WZC48236.1"/>
    </source>
</evidence>
<proteinExistence type="predicted"/>
<gene>
    <name evidence="1" type="ORF">AABB29_15375</name>
</gene>
<accession>A0ABZ2V179</accession>
<evidence type="ECO:0000313" key="2">
    <source>
        <dbReference type="Proteomes" id="UP001440612"/>
    </source>
</evidence>
<protein>
    <submittedName>
        <fullName evidence="1">Uncharacterized protein</fullName>
    </submittedName>
</protein>
<dbReference type="EMBL" id="CP150951">
    <property type="protein sequence ID" value="WZC48236.1"/>
    <property type="molecule type" value="Genomic_DNA"/>
</dbReference>
<organism evidence="1 2">
    <name type="scientific">Yoonia phaeophyticola</name>
    <dbReference type="NCBI Taxonomy" id="3137369"/>
    <lineage>
        <taxon>Bacteria</taxon>
        <taxon>Pseudomonadati</taxon>
        <taxon>Pseudomonadota</taxon>
        <taxon>Alphaproteobacteria</taxon>
        <taxon>Rhodobacterales</taxon>
        <taxon>Paracoccaceae</taxon>
        <taxon>Yoonia</taxon>
    </lineage>
</organism>
<name>A0ABZ2V179_9RHOB</name>
<sequence length="131" mass="14241">MIEFEDDADEAIQDTIYDEPVLETAEMKRVFWRIRALLEPMLVATPSMDAPLPMSLIARLAELQNAYQMVVAAQEAFNAQNPTPTADSNIDLTAIRAEIGGALDRIRDAGATKALSDEPKCCPTCSAALSV</sequence>
<keyword evidence="2" id="KW-1185">Reference proteome</keyword>
<dbReference type="Proteomes" id="UP001440612">
    <property type="component" value="Chromosome"/>
</dbReference>
<reference evidence="2" key="1">
    <citation type="submission" date="2024-04" db="EMBL/GenBank/DDBJ databases">
        <title>Phylogenomic analyses of a clade within the roseobacter group suggest taxonomic reassignments of species of the genera Aestuariivita, Citreicella, Loktanella, Nautella, Pelagibaca, Ruegeria, Thalassobius, Thiobacimonas and Tropicibacter, and the proposal o.</title>
        <authorList>
            <person name="Jeon C.O."/>
        </authorList>
    </citation>
    <scope>NUCLEOTIDE SEQUENCE [LARGE SCALE GENOMIC DNA]</scope>
    <source>
        <strain evidence="2">BS5-3</strain>
    </source>
</reference>